<organism evidence="1 2">
    <name type="scientific">Namhaeicola litoreus</name>
    <dbReference type="NCBI Taxonomy" id="1052145"/>
    <lineage>
        <taxon>Bacteria</taxon>
        <taxon>Pseudomonadati</taxon>
        <taxon>Bacteroidota</taxon>
        <taxon>Flavobacteriia</taxon>
        <taxon>Flavobacteriales</taxon>
        <taxon>Flavobacteriaceae</taxon>
        <taxon>Namhaeicola</taxon>
    </lineage>
</organism>
<proteinExistence type="predicted"/>
<evidence type="ECO:0008006" key="3">
    <source>
        <dbReference type="Google" id="ProtNLM"/>
    </source>
</evidence>
<accession>A0ABW3Y4S8</accession>
<dbReference type="Proteomes" id="UP001597201">
    <property type="component" value="Unassembled WGS sequence"/>
</dbReference>
<gene>
    <name evidence="1" type="ORF">ACFQ39_11525</name>
</gene>
<evidence type="ECO:0000313" key="2">
    <source>
        <dbReference type="Proteomes" id="UP001597201"/>
    </source>
</evidence>
<keyword evidence="2" id="KW-1185">Reference proteome</keyword>
<reference evidence="2" key="1">
    <citation type="journal article" date="2019" name="Int. J. Syst. Evol. Microbiol.">
        <title>The Global Catalogue of Microorganisms (GCM) 10K type strain sequencing project: providing services to taxonomists for standard genome sequencing and annotation.</title>
        <authorList>
            <consortium name="The Broad Institute Genomics Platform"/>
            <consortium name="The Broad Institute Genome Sequencing Center for Infectious Disease"/>
            <person name="Wu L."/>
            <person name="Ma J."/>
        </authorList>
    </citation>
    <scope>NUCLEOTIDE SEQUENCE [LARGE SCALE GENOMIC DNA]</scope>
    <source>
        <strain evidence="2">CCUG 61485</strain>
    </source>
</reference>
<dbReference type="RefSeq" id="WP_377179057.1">
    <property type="nucleotide sequence ID" value="NZ_JBHTMY010000003.1"/>
</dbReference>
<evidence type="ECO:0000313" key="1">
    <source>
        <dbReference type="EMBL" id="MFD1316248.1"/>
    </source>
</evidence>
<dbReference type="EMBL" id="JBHTMY010000003">
    <property type="protein sequence ID" value="MFD1316248.1"/>
    <property type="molecule type" value="Genomic_DNA"/>
</dbReference>
<protein>
    <recommendedName>
        <fullName evidence="3">DinB family protein</fullName>
    </recommendedName>
</protein>
<name>A0ABW3Y4S8_9FLAO</name>
<dbReference type="Gene3D" id="1.20.120.450">
    <property type="entry name" value="dinb family like domain"/>
    <property type="match status" value="1"/>
</dbReference>
<comment type="caution">
    <text evidence="1">The sequence shown here is derived from an EMBL/GenBank/DDBJ whole genome shotgun (WGS) entry which is preliminary data.</text>
</comment>
<dbReference type="InterPro" id="IPR034660">
    <property type="entry name" value="DinB/YfiT-like"/>
</dbReference>
<sequence length="197" mass="22647">MLLKILKIQIVFIIFLNSIQLEAQKTDLPFYTIPEYPEKITEAAILQRTIDGLGFRYFWATDGLTKKDLDFKASENGRTSFETLEHIFGLSNVILNAFEKSPNKKQEKVEMSYEDLRAATLNNLYKASQILQKTEKVDDFLIIFERDGNNSTFPIWNLINGPIEDAIWHCGQVVTLRRASDNPINPKVNVFLGKLMD</sequence>
<dbReference type="SUPFAM" id="SSF109854">
    <property type="entry name" value="DinB/YfiT-like putative metalloenzymes"/>
    <property type="match status" value="1"/>
</dbReference>